<proteinExistence type="predicted"/>
<feature type="compositionally biased region" description="Low complexity" evidence="1">
    <location>
        <begin position="16"/>
        <end position="25"/>
    </location>
</feature>
<comment type="caution">
    <text evidence="2">The sequence shown here is derived from an EMBL/GenBank/DDBJ whole genome shotgun (WGS) entry which is preliminary data.</text>
</comment>
<reference evidence="2 3" key="1">
    <citation type="journal article" date="2012" name="Genome Biol.">
        <title>Genome and low-iron response of an oceanic diatom adapted to chronic iron limitation.</title>
        <authorList>
            <person name="Lommer M."/>
            <person name="Specht M."/>
            <person name="Roy A.S."/>
            <person name="Kraemer L."/>
            <person name="Andreson R."/>
            <person name="Gutowska M.A."/>
            <person name="Wolf J."/>
            <person name="Bergner S.V."/>
            <person name="Schilhabel M.B."/>
            <person name="Klostermeier U.C."/>
            <person name="Beiko R.G."/>
            <person name="Rosenstiel P."/>
            <person name="Hippler M."/>
            <person name="Laroche J."/>
        </authorList>
    </citation>
    <scope>NUCLEOTIDE SEQUENCE [LARGE SCALE GENOMIC DNA]</scope>
    <source>
        <strain evidence="2 3">CCMP1005</strain>
    </source>
</reference>
<keyword evidence="3" id="KW-1185">Reference proteome</keyword>
<gene>
    <name evidence="2" type="ORF">THAOC_28708</name>
</gene>
<protein>
    <submittedName>
        <fullName evidence="2">Uncharacterized protein</fullName>
    </submittedName>
</protein>
<feature type="region of interest" description="Disordered" evidence="1">
    <location>
        <begin position="251"/>
        <end position="272"/>
    </location>
</feature>
<accession>K0REB9</accession>
<dbReference type="EMBL" id="AGNL01040506">
    <property type="protein sequence ID" value="EJK52063.1"/>
    <property type="molecule type" value="Genomic_DNA"/>
</dbReference>
<name>K0REB9_THAOC</name>
<feature type="compositionally biased region" description="Basic residues" evidence="1">
    <location>
        <begin position="71"/>
        <end position="80"/>
    </location>
</feature>
<feature type="non-terminal residue" evidence="2">
    <location>
        <position position="1"/>
    </location>
</feature>
<sequence>RDAGRGAGPPRRRASRTGGASSGRRNVASVVPLRHLRVRGDVRDRRRVREEGLVDPRGGRVDRDDTTGGRRRDRRDRRARSVAGAVVSPTAPPEGSSVTRTESASSGASSPTEGASGEGRSEKSAGEEGGSAGSDGEALVVPVGGGAAADSPGSDQVAAEVRGEASAAAVRLGEVSSGDAIQLSAPRYGALSRLGFPFLQHAIECQPWSATTSSPESDGAESFKDDALRWPEHTVLRTMAMISSWDMRDVAGEEEDGPTEPTSACSRAQIRI</sequence>
<organism evidence="2 3">
    <name type="scientific">Thalassiosira oceanica</name>
    <name type="common">Marine diatom</name>
    <dbReference type="NCBI Taxonomy" id="159749"/>
    <lineage>
        <taxon>Eukaryota</taxon>
        <taxon>Sar</taxon>
        <taxon>Stramenopiles</taxon>
        <taxon>Ochrophyta</taxon>
        <taxon>Bacillariophyta</taxon>
        <taxon>Coscinodiscophyceae</taxon>
        <taxon>Thalassiosirophycidae</taxon>
        <taxon>Thalassiosirales</taxon>
        <taxon>Thalassiosiraceae</taxon>
        <taxon>Thalassiosira</taxon>
    </lineage>
</organism>
<feature type="compositionally biased region" description="Basic and acidic residues" evidence="1">
    <location>
        <begin position="38"/>
        <end position="70"/>
    </location>
</feature>
<dbReference type="Proteomes" id="UP000266841">
    <property type="component" value="Unassembled WGS sequence"/>
</dbReference>
<evidence type="ECO:0000256" key="1">
    <source>
        <dbReference type="SAM" id="MobiDB-lite"/>
    </source>
</evidence>
<dbReference type="AlphaFoldDB" id="K0REB9"/>
<evidence type="ECO:0000313" key="3">
    <source>
        <dbReference type="Proteomes" id="UP000266841"/>
    </source>
</evidence>
<feature type="compositionally biased region" description="Polar residues" evidence="1">
    <location>
        <begin position="96"/>
        <end position="112"/>
    </location>
</feature>
<feature type="region of interest" description="Disordered" evidence="1">
    <location>
        <begin position="1"/>
        <end position="160"/>
    </location>
</feature>
<feature type="compositionally biased region" description="Low complexity" evidence="1">
    <location>
        <begin position="134"/>
        <end position="160"/>
    </location>
</feature>
<evidence type="ECO:0000313" key="2">
    <source>
        <dbReference type="EMBL" id="EJK52063.1"/>
    </source>
</evidence>